<proteinExistence type="predicted"/>
<keyword evidence="2" id="KW-1185">Reference proteome</keyword>
<name>A0ABP1HQ81_9EUKA</name>
<gene>
    <name evidence="1" type="ORF">HINF_LOCUS15582</name>
</gene>
<comment type="caution">
    <text evidence="1">The sequence shown here is derived from an EMBL/GenBank/DDBJ whole genome shotgun (WGS) entry which is preliminary data.</text>
</comment>
<sequence length="192" mass="22978">MRISCYSFYNYEAGRVYQTIARKSFQFVIGTPCRRKNQLDFMKTQVNFIKTQVDFIKNQDCHVQTFETRYLTYKLLILKAYTRFCLALYASVSKSLLARFYRTKRVRDIYNQQYCQNERLQRVTKQFECNVTQQMTVDSESGAKKFDVDFGTFLEKKQRCVSDSMYCYFICHLIYFQNIPLESLSGRNPPHK</sequence>
<accession>A0ABP1HQ81</accession>
<evidence type="ECO:0000313" key="2">
    <source>
        <dbReference type="Proteomes" id="UP001642409"/>
    </source>
</evidence>
<dbReference type="Proteomes" id="UP001642409">
    <property type="component" value="Unassembled WGS sequence"/>
</dbReference>
<dbReference type="EMBL" id="CAXDID020000037">
    <property type="protein sequence ID" value="CAL5998119.1"/>
    <property type="molecule type" value="Genomic_DNA"/>
</dbReference>
<reference evidence="1 2" key="1">
    <citation type="submission" date="2024-07" db="EMBL/GenBank/DDBJ databases">
        <authorList>
            <person name="Akdeniz Z."/>
        </authorList>
    </citation>
    <scope>NUCLEOTIDE SEQUENCE [LARGE SCALE GENOMIC DNA]</scope>
</reference>
<organism evidence="1 2">
    <name type="scientific">Hexamita inflata</name>
    <dbReference type="NCBI Taxonomy" id="28002"/>
    <lineage>
        <taxon>Eukaryota</taxon>
        <taxon>Metamonada</taxon>
        <taxon>Diplomonadida</taxon>
        <taxon>Hexamitidae</taxon>
        <taxon>Hexamitinae</taxon>
        <taxon>Hexamita</taxon>
    </lineage>
</organism>
<evidence type="ECO:0000313" key="1">
    <source>
        <dbReference type="EMBL" id="CAL5998119.1"/>
    </source>
</evidence>
<protein>
    <submittedName>
        <fullName evidence="1">Hypothetical_protein</fullName>
    </submittedName>
</protein>